<organism evidence="3 4">
    <name type="scientific">Branchiostoma lanceolatum</name>
    <name type="common">Common lancelet</name>
    <name type="synonym">Amphioxus lanceolatum</name>
    <dbReference type="NCBI Taxonomy" id="7740"/>
    <lineage>
        <taxon>Eukaryota</taxon>
        <taxon>Metazoa</taxon>
        <taxon>Chordata</taxon>
        <taxon>Cephalochordata</taxon>
        <taxon>Leptocardii</taxon>
        <taxon>Amphioxiformes</taxon>
        <taxon>Branchiostomatidae</taxon>
        <taxon>Branchiostoma</taxon>
    </lineage>
</organism>
<feature type="compositionally biased region" description="Pro residues" evidence="1">
    <location>
        <begin position="128"/>
        <end position="150"/>
    </location>
</feature>
<dbReference type="OrthoDB" id="691673at2759"/>
<dbReference type="Gene3D" id="1.10.10.60">
    <property type="entry name" value="Homeodomain-like"/>
    <property type="match status" value="1"/>
</dbReference>
<dbReference type="AlphaFoldDB" id="A0A8J9YV49"/>
<feature type="compositionally biased region" description="Low complexity" evidence="1">
    <location>
        <begin position="375"/>
        <end position="385"/>
    </location>
</feature>
<feature type="compositionally biased region" description="Low complexity" evidence="1">
    <location>
        <begin position="151"/>
        <end position="163"/>
    </location>
</feature>
<evidence type="ECO:0000256" key="1">
    <source>
        <dbReference type="SAM" id="MobiDB-lite"/>
    </source>
</evidence>
<feature type="domain" description="Myb/SANT-like DNA-binding" evidence="2">
    <location>
        <begin position="19"/>
        <end position="105"/>
    </location>
</feature>
<feature type="compositionally biased region" description="Low complexity" evidence="1">
    <location>
        <begin position="352"/>
        <end position="364"/>
    </location>
</feature>
<dbReference type="EMBL" id="OV696697">
    <property type="protein sequence ID" value="CAH1242346.1"/>
    <property type="molecule type" value="Genomic_DNA"/>
</dbReference>
<feature type="region of interest" description="Disordered" evidence="1">
    <location>
        <begin position="345"/>
        <end position="457"/>
    </location>
</feature>
<feature type="compositionally biased region" description="Basic and acidic residues" evidence="1">
    <location>
        <begin position="395"/>
        <end position="409"/>
    </location>
</feature>
<keyword evidence="4" id="KW-1185">Reference proteome</keyword>
<feature type="region of interest" description="Disordered" evidence="1">
    <location>
        <begin position="490"/>
        <end position="530"/>
    </location>
</feature>
<dbReference type="PANTHER" id="PTHR47595:SF1">
    <property type="entry name" value="MYB_SANT-LIKE DNA-BINDING DOMAIN-CONTAINING PROTEIN"/>
    <property type="match status" value="1"/>
</dbReference>
<evidence type="ECO:0000313" key="4">
    <source>
        <dbReference type="Proteomes" id="UP000838412"/>
    </source>
</evidence>
<dbReference type="PANTHER" id="PTHR47595">
    <property type="entry name" value="HEAT SHOCK 70 KDA PROTEIN 14"/>
    <property type="match status" value="1"/>
</dbReference>
<dbReference type="InterPro" id="IPR044822">
    <property type="entry name" value="Myb_DNA-bind_4"/>
</dbReference>
<feature type="compositionally biased region" description="Basic and acidic residues" evidence="1">
    <location>
        <begin position="501"/>
        <end position="518"/>
    </location>
</feature>
<evidence type="ECO:0000259" key="2">
    <source>
        <dbReference type="Pfam" id="PF13837"/>
    </source>
</evidence>
<gene>
    <name evidence="3" type="primary">ZSCAN20</name>
    <name evidence="3" type="ORF">BLAG_LOCUS5646</name>
</gene>
<sequence>MRHRSRSKSRPPGPGRGISWSHAEVRCLISVWSEEEILRRLESARNRDAYFKIQDRLCEAGWVRTLAQVKRKIRDLKYDYRRARENNRTSGRGRVTTPYYDELDRFLGTREATEPGSLLESQVATPPGATPPVVPPPIVPPPVITPPVATPPGASGTTPTATTTTLPANIQELRQHPQIRAAMQELTSTSLSLGDLLSRSTTTTDTSSVAANATSAAASPLMRLDQDPLVYLGNNTDSSRTETAKYSNVGTEWVLPKLPQYEEESLDEEPTIPDDLRMLLEKEQENPEDCKTDTEDLFEVSPKKGTHLKTCHLKFLDGKTDEVKIDLLQKLIDKELEYNFWSKKKKQGKGTKGTAGVKATVTGKNTDAESEQENKSGSESGSESGTESESEQPDEGDKDKDAKIKKLEADVQTMRDQLASSKESYSEKERELKAVLDQLEEEKATSANLRYESEQSGEEQKDMLLELEGFREAHGLCTSLQFAGKMPSLREDPLQNLNELPCEKDGESGKESEDESKVDAASSKLTNLKGTRPVEITNDSSRFQEGYGDKMPDKVAVNLPSSMTKDVVYEKYRQNLDADMYKPIRKSTFLTMWREEYPGLTIPKSTVQSPVPLGSGNLGVVIFPSQLLNAELTGGSPTAHSRKLMDVYFTKEVLAVSRFKGNGKYAALDEDMMAAIPQPPNDDEDSAASDQPILIVDNVVKLWKDYEVLAVRMKARPGGPGYLSPATFLRVAKEWGRFDEDDGSNIADVSPDEVRVGGEESIHGQVEVAVGIDPVDTSPSVSVSHGQSGLSENISVMEEAVSMVEPTPGEGTPEADTSPDSIEEPTLSVLDTEDVDEVNTPEDVTDGPAYKYPVRANRGKPPAWYGDPVVMAAHAEQPDVTISSDLIV</sequence>
<reference evidence="3" key="1">
    <citation type="submission" date="2022-01" db="EMBL/GenBank/DDBJ databases">
        <authorList>
            <person name="Braso-Vives M."/>
        </authorList>
    </citation>
    <scope>NUCLEOTIDE SEQUENCE</scope>
</reference>
<protein>
    <submittedName>
        <fullName evidence="3">ZSCAN20 protein</fullName>
    </submittedName>
</protein>
<dbReference type="Proteomes" id="UP000838412">
    <property type="component" value="Chromosome 12"/>
</dbReference>
<feature type="region of interest" description="Disordered" evidence="1">
    <location>
        <begin position="115"/>
        <end position="163"/>
    </location>
</feature>
<evidence type="ECO:0000313" key="3">
    <source>
        <dbReference type="EMBL" id="CAH1242346.1"/>
    </source>
</evidence>
<feature type="compositionally biased region" description="Basic and acidic residues" evidence="1">
    <location>
        <begin position="424"/>
        <end position="434"/>
    </location>
</feature>
<accession>A0A8J9YV49</accession>
<proteinExistence type="predicted"/>
<dbReference type="Pfam" id="PF13837">
    <property type="entry name" value="Myb_DNA-bind_4"/>
    <property type="match status" value="1"/>
</dbReference>
<name>A0A8J9YV49_BRALA</name>